<dbReference type="PANTHER" id="PTHR44846:SF1">
    <property type="entry name" value="MANNOSYL-D-GLYCERATE TRANSPORT_METABOLISM SYSTEM REPRESSOR MNGR-RELATED"/>
    <property type="match status" value="1"/>
</dbReference>
<proteinExistence type="predicted"/>
<dbReference type="CDD" id="cd07377">
    <property type="entry name" value="WHTH_GntR"/>
    <property type="match status" value="1"/>
</dbReference>
<evidence type="ECO:0000256" key="2">
    <source>
        <dbReference type="ARBA" id="ARBA00023125"/>
    </source>
</evidence>
<dbReference type="GO" id="GO:0045892">
    <property type="term" value="P:negative regulation of DNA-templated transcription"/>
    <property type="evidence" value="ECO:0007669"/>
    <property type="project" value="TreeGrafter"/>
</dbReference>
<comment type="caution">
    <text evidence="5">The sequence shown here is derived from an EMBL/GenBank/DDBJ whole genome shotgun (WGS) entry which is preliminary data.</text>
</comment>
<reference evidence="5 6" key="1">
    <citation type="submission" date="2020-08" db="EMBL/GenBank/DDBJ databases">
        <title>Genomic Encyclopedia of Type Strains, Phase IV (KMG-V): Genome sequencing to study the core and pangenomes of soil and plant-associated prokaryotes.</title>
        <authorList>
            <person name="Whitman W."/>
        </authorList>
    </citation>
    <scope>NUCLEOTIDE SEQUENCE [LARGE SCALE GENOMIC DNA]</scope>
    <source>
        <strain evidence="5 6">SLV-2362</strain>
    </source>
</reference>
<dbReference type="PANTHER" id="PTHR44846">
    <property type="entry name" value="MANNOSYL-D-GLYCERATE TRANSPORT/METABOLISM SYSTEM REPRESSOR MNGR-RELATED"/>
    <property type="match status" value="1"/>
</dbReference>
<dbReference type="GO" id="GO:0003677">
    <property type="term" value="F:DNA binding"/>
    <property type="evidence" value="ECO:0007669"/>
    <property type="project" value="UniProtKB-KW"/>
</dbReference>
<dbReference type="PRINTS" id="PR00035">
    <property type="entry name" value="HTHGNTR"/>
</dbReference>
<dbReference type="SMART" id="SM00345">
    <property type="entry name" value="HTH_GNTR"/>
    <property type="match status" value="1"/>
</dbReference>
<dbReference type="Gene3D" id="3.40.1410.10">
    <property type="entry name" value="Chorismate lyase-like"/>
    <property type="match status" value="1"/>
</dbReference>
<evidence type="ECO:0000259" key="4">
    <source>
        <dbReference type="PROSITE" id="PS50949"/>
    </source>
</evidence>
<evidence type="ECO:0000313" key="5">
    <source>
        <dbReference type="EMBL" id="MBB3010076.1"/>
    </source>
</evidence>
<dbReference type="InterPro" id="IPR000524">
    <property type="entry name" value="Tscrpt_reg_HTH_GntR"/>
</dbReference>
<dbReference type="InterPro" id="IPR028978">
    <property type="entry name" value="Chorismate_lyase_/UTRA_dom_sf"/>
</dbReference>
<feature type="domain" description="HTH gntR-type" evidence="4">
    <location>
        <begin position="15"/>
        <end position="83"/>
    </location>
</feature>
<dbReference type="RefSeq" id="WP_183300386.1">
    <property type="nucleotide sequence ID" value="NZ_JACHWF010000006.1"/>
</dbReference>
<keyword evidence="1" id="KW-0805">Transcription regulation</keyword>
<dbReference type="Pfam" id="PF07702">
    <property type="entry name" value="UTRA"/>
    <property type="match status" value="1"/>
</dbReference>
<evidence type="ECO:0000256" key="1">
    <source>
        <dbReference type="ARBA" id="ARBA00023015"/>
    </source>
</evidence>
<dbReference type="EMBL" id="JACHWF010000006">
    <property type="protein sequence ID" value="MBB3010076.1"/>
    <property type="molecule type" value="Genomic_DNA"/>
</dbReference>
<evidence type="ECO:0000313" key="6">
    <source>
        <dbReference type="Proteomes" id="UP000578036"/>
    </source>
</evidence>
<dbReference type="GO" id="GO:0003700">
    <property type="term" value="F:DNA-binding transcription factor activity"/>
    <property type="evidence" value="ECO:0007669"/>
    <property type="project" value="InterPro"/>
</dbReference>
<dbReference type="AlphaFoldDB" id="A0A7W4VEE5"/>
<dbReference type="PROSITE" id="PS50949">
    <property type="entry name" value="HTH_GNTR"/>
    <property type="match status" value="1"/>
</dbReference>
<dbReference type="SUPFAM" id="SSF64288">
    <property type="entry name" value="Chorismate lyase-like"/>
    <property type="match status" value="1"/>
</dbReference>
<protein>
    <submittedName>
        <fullName evidence="5">GntR family transcriptional regulator</fullName>
    </submittedName>
</protein>
<gene>
    <name evidence="5" type="ORF">FHX61_004752</name>
</gene>
<keyword evidence="3" id="KW-0804">Transcription</keyword>
<sequence>MIAVSREGAGKKAGMALHQQLFVVLRDQIMRGMYPPGASIPNEVRLGELFKVSRITVRRAVSDLEAQGLVEKKQGLGTFVRMDLPSQRPAATLGFVDSLRKQAHATRVTVLELLPGAEPPPVVALQLQLQPGELAWHAVRLRSTEEHAVMVTDAWVPDRFAHGITRAKLQKQALYEILMAQGIRFGRVVQEISAVPAEPDYAELLGVDVGAPLLRVARLLYDVETVPVQHLTIYVSAERSRILMDVGIESVNTLGAGQITHDV</sequence>
<dbReference type="SMART" id="SM00866">
    <property type="entry name" value="UTRA"/>
    <property type="match status" value="1"/>
</dbReference>
<dbReference type="InterPro" id="IPR011663">
    <property type="entry name" value="UTRA"/>
</dbReference>
<dbReference type="InterPro" id="IPR036388">
    <property type="entry name" value="WH-like_DNA-bd_sf"/>
</dbReference>
<dbReference type="InterPro" id="IPR050679">
    <property type="entry name" value="Bact_HTH_transcr_reg"/>
</dbReference>
<keyword evidence="2" id="KW-0238">DNA-binding</keyword>
<accession>A0A7W4VEE5</accession>
<dbReference type="SUPFAM" id="SSF46785">
    <property type="entry name" value="Winged helix' DNA-binding domain"/>
    <property type="match status" value="1"/>
</dbReference>
<name>A0A7W4VEE5_9BURK</name>
<dbReference type="InterPro" id="IPR036390">
    <property type="entry name" value="WH_DNA-bd_sf"/>
</dbReference>
<keyword evidence="6" id="KW-1185">Reference proteome</keyword>
<evidence type="ECO:0000256" key="3">
    <source>
        <dbReference type="ARBA" id="ARBA00023163"/>
    </source>
</evidence>
<dbReference type="Proteomes" id="UP000578036">
    <property type="component" value="Unassembled WGS sequence"/>
</dbReference>
<dbReference type="Pfam" id="PF00392">
    <property type="entry name" value="GntR"/>
    <property type="match status" value="1"/>
</dbReference>
<organism evidence="5 6">
    <name type="scientific">Cupriavidus alkaliphilus</name>
    <dbReference type="NCBI Taxonomy" id="942866"/>
    <lineage>
        <taxon>Bacteria</taxon>
        <taxon>Pseudomonadati</taxon>
        <taxon>Pseudomonadota</taxon>
        <taxon>Betaproteobacteria</taxon>
        <taxon>Burkholderiales</taxon>
        <taxon>Burkholderiaceae</taxon>
        <taxon>Cupriavidus</taxon>
    </lineage>
</organism>
<dbReference type="Gene3D" id="1.10.10.10">
    <property type="entry name" value="Winged helix-like DNA-binding domain superfamily/Winged helix DNA-binding domain"/>
    <property type="match status" value="1"/>
</dbReference>